<dbReference type="KEGG" id="tpv:TP04_0155"/>
<evidence type="ECO:0000256" key="1">
    <source>
        <dbReference type="SAM" id="MobiDB-lite"/>
    </source>
</evidence>
<feature type="compositionally biased region" description="Polar residues" evidence="1">
    <location>
        <begin position="80"/>
        <end position="92"/>
    </location>
</feature>
<accession>Q4N332</accession>
<evidence type="ECO:0000313" key="4">
    <source>
        <dbReference type="Proteomes" id="UP000001949"/>
    </source>
</evidence>
<comment type="caution">
    <text evidence="3">The sequence shown here is derived from an EMBL/GenBank/DDBJ whole genome shotgun (WGS) entry which is preliminary data.</text>
</comment>
<organism evidence="3 4">
    <name type="scientific">Theileria parva</name>
    <name type="common">East coast fever infection agent</name>
    <dbReference type="NCBI Taxonomy" id="5875"/>
    <lineage>
        <taxon>Eukaryota</taxon>
        <taxon>Sar</taxon>
        <taxon>Alveolata</taxon>
        <taxon>Apicomplexa</taxon>
        <taxon>Aconoidasida</taxon>
        <taxon>Piroplasmida</taxon>
        <taxon>Theileriidae</taxon>
        <taxon>Theileria</taxon>
    </lineage>
</organism>
<evidence type="ECO:0000313" key="3">
    <source>
        <dbReference type="EMBL" id="EAN31507.1"/>
    </source>
</evidence>
<sequence length="158" mass="17315">MRILLLVSTIVLVDCKIFTAPILATLKSKDLPEDATLDYAYMTKNRGNVPKNEPKEVANVEEVEQEGEEPGVKNEIKGNLASNNAQSGTFGENSGNMSNNTNSNNTTTTNNYQTAEKGFKDAVPVGAMQVFLTLLTLFSQLQTIILKIPQRLTKSIIH</sequence>
<reference evidence="3 4" key="1">
    <citation type="journal article" date="2005" name="Science">
        <title>Genome sequence of Theileria parva, a bovine pathogen that transforms lymphocytes.</title>
        <authorList>
            <person name="Gardner M.J."/>
            <person name="Bishop R."/>
            <person name="Shah T."/>
            <person name="de Villiers E.P."/>
            <person name="Carlton J.M."/>
            <person name="Hall N."/>
            <person name="Ren Q."/>
            <person name="Paulsen I.T."/>
            <person name="Pain A."/>
            <person name="Berriman M."/>
            <person name="Wilson R.J.M."/>
            <person name="Sato S."/>
            <person name="Ralph S.A."/>
            <person name="Mann D.J."/>
            <person name="Xiong Z."/>
            <person name="Shallom S.J."/>
            <person name="Weidman J."/>
            <person name="Jiang L."/>
            <person name="Lynn J."/>
            <person name="Weaver B."/>
            <person name="Shoaibi A."/>
            <person name="Domingo A.R."/>
            <person name="Wasawo D."/>
            <person name="Crabtree J."/>
            <person name="Wortman J.R."/>
            <person name="Haas B."/>
            <person name="Angiuoli S.V."/>
            <person name="Creasy T.H."/>
            <person name="Lu C."/>
            <person name="Suh B."/>
            <person name="Silva J.C."/>
            <person name="Utterback T.R."/>
            <person name="Feldblyum T.V."/>
            <person name="Pertea M."/>
            <person name="Allen J."/>
            <person name="Nierman W.C."/>
            <person name="Taracha E.L.N."/>
            <person name="Salzberg S.L."/>
            <person name="White O.R."/>
            <person name="Fitzhugh H.A."/>
            <person name="Morzaria S."/>
            <person name="Venter J.C."/>
            <person name="Fraser C.M."/>
            <person name="Nene V."/>
        </authorList>
    </citation>
    <scope>NUCLEOTIDE SEQUENCE [LARGE SCALE GENOMIC DNA]</scope>
    <source>
        <strain evidence="3 4">Muguga</strain>
    </source>
</reference>
<feature type="region of interest" description="Disordered" evidence="1">
    <location>
        <begin position="49"/>
        <end position="111"/>
    </location>
</feature>
<keyword evidence="2" id="KW-0732">Signal</keyword>
<gene>
    <name evidence="3" type="ordered locus">TP04_0155</name>
</gene>
<proteinExistence type="predicted"/>
<dbReference type="Proteomes" id="UP000001949">
    <property type="component" value="Unassembled WGS sequence"/>
</dbReference>
<feature type="compositionally biased region" description="Acidic residues" evidence="1">
    <location>
        <begin position="59"/>
        <end position="69"/>
    </location>
</feature>
<name>Q4N332_THEPA</name>
<protein>
    <submittedName>
        <fullName evidence="3">Uncharacterized protein</fullName>
    </submittedName>
</protein>
<feature type="chain" id="PRO_5012881293" evidence="2">
    <location>
        <begin position="16"/>
        <end position="158"/>
    </location>
</feature>
<feature type="signal peptide" evidence="2">
    <location>
        <begin position="1"/>
        <end position="15"/>
    </location>
</feature>
<dbReference type="EMBL" id="AAGK01000004">
    <property type="protein sequence ID" value="EAN31507.1"/>
    <property type="molecule type" value="Genomic_DNA"/>
</dbReference>
<dbReference type="VEuPathDB" id="PiroplasmaDB:TpMuguga_04g00155"/>
<dbReference type="AlphaFoldDB" id="Q4N332"/>
<evidence type="ECO:0000256" key="2">
    <source>
        <dbReference type="SAM" id="SignalP"/>
    </source>
</evidence>
<keyword evidence="4" id="KW-1185">Reference proteome</keyword>
<dbReference type="InParanoid" id="Q4N332"/>
<feature type="compositionally biased region" description="Low complexity" evidence="1">
    <location>
        <begin position="93"/>
        <end position="111"/>
    </location>
</feature>